<name>A0A9X0AG29_9HELO</name>
<accession>A0A9X0AG29</accession>
<organism evidence="1 2">
    <name type="scientific">Sclerotinia nivalis</name>
    <dbReference type="NCBI Taxonomy" id="352851"/>
    <lineage>
        <taxon>Eukaryota</taxon>
        <taxon>Fungi</taxon>
        <taxon>Dikarya</taxon>
        <taxon>Ascomycota</taxon>
        <taxon>Pezizomycotina</taxon>
        <taxon>Leotiomycetes</taxon>
        <taxon>Helotiales</taxon>
        <taxon>Sclerotiniaceae</taxon>
        <taxon>Sclerotinia</taxon>
    </lineage>
</organism>
<proteinExistence type="predicted"/>
<reference evidence="1" key="1">
    <citation type="submission" date="2022-11" db="EMBL/GenBank/DDBJ databases">
        <title>Genome Resource of Sclerotinia nivalis Strain SnTB1, a Plant Pathogen Isolated from American Ginseng.</title>
        <authorList>
            <person name="Fan S."/>
        </authorList>
    </citation>
    <scope>NUCLEOTIDE SEQUENCE</scope>
    <source>
        <strain evidence="1">SnTB1</strain>
    </source>
</reference>
<evidence type="ECO:0000313" key="1">
    <source>
        <dbReference type="EMBL" id="KAJ8061704.1"/>
    </source>
</evidence>
<dbReference type="AlphaFoldDB" id="A0A9X0AG29"/>
<dbReference type="Proteomes" id="UP001152300">
    <property type="component" value="Unassembled WGS sequence"/>
</dbReference>
<evidence type="ECO:0000313" key="2">
    <source>
        <dbReference type="Proteomes" id="UP001152300"/>
    </source>
</evidence>
<keyword evidence="2" id="KW-1185">Reference proteome</keyword>
<dbReference type="OrthoDB" id="3564120at2759"/>
<protein>
    <submittedName>
        <fullName evidence="1">Uncharacterized protein</fullName>
    </submittedName>
</protein>
<dbReference type="EMBL" id="JAPEIS010000011">
    <property type="protein sequence ID" value="KAJ8061704.1"/>
    <property type="molecule type" value="Genomic_DNA"/>
</dbReference>
<comment type="caution">
    <text evidence="1">The sequence shown here is derived from an EMBL/GenBank/DDBJ whole genome shotgun (WGS) entry which is preliminary data.</text>
</comment>
<gene>
    <name evidence="1" type="ORF">OCU04_009504</name>
</gene>
<sequence length="306" mass="37341">MCGIYKQKWPKPNFCNEEYRKRYKREYGDARPKTVEENEEILRKYWTRVWFLHRFKGLGVCSLKKVRECLEQEFPTRAHEHRRRWERPPAPKRDSIHPRERAAATIREMLYFHPLYMEEIGKGMDNFESWNPYIAKQYIKIAQEEVDKEWEEVFKWWMTVKPERKRKADEDALKKACEDLLRIERIEPEKEEEAVKIEEAAKIEGDMIARTIEFMIQKRKEYGKPIVCFVKTNCNAIWRIVGTPFRSREERKEWEEMSYWKRWMILINGPCGGIPYPWPKPLSIAERSRIHIKEKLREKRLRMKGL</sequence>